<protein>
    <submittedName>
        <fullName evidence="3">Abortive phage resistance protein</fullName>
    </submittedName>
    <submittedName>
        <fullName evidence="2">RloB domain-containing protein</fullName>
    </submittedName>
    <submittedName>
        <fullName evidence="1">RloB family protein</fullName>
    </submittedName>
</protein>
<dbReference type="EMBL" id="JBETVU010000012">
    <property type="protein sequence ID" value="MES5149158.1"/>
    <property type="molecule type" value="Genomic_DNA"/>
</dbReference>
<reference evidence="1" key="3">
    <citation type="submission" date="2024-06" db="EMBL/GenBank/DDBJ databases">
        <title>Vaginal Lactobacillus fatty acid response mechanisms reveal a metabolite-targeted strategy for bacterial vaginosis treatment.</title>
        <authorList>
            <person name="Zhu M."/>
            <person name="Blainey P.C."/>
            <person name="Bloom S.M."/>
            <person name="Kwon D.S."/>
        </authorList>
    </citation>
    <scope>NUCLEOTIDE SEQUENCE</scope>
    <source>
        <strain evidence="1">194_F1_1</strain>
    </source>
</reference>
<comment type="caution">
    <text evidence="2">The sequence shown here is derived from an EMBL/GenBank/DDBJ whole genome shotgun (WGS) entry which is preliminary data.</text>
</comment>
<reference evidence="3 5" key="1">
    <citation type="submission" date="2017-06" db="EMBL/GenBank/DDBJ databases">
        <authorList>
            <person name="Swanenburg J."/>
            <person name="Kort R."/>
        </authorList>
    </citation>
    <scope>NUCLEOTIDE SEQUENCE [LARGE SCALE GENOMIC DNA]</scope>
    <source>
        <strain evidence="3 5">RL05</strain>
    </source>
</reference>
<dbReference type="Proteomes" id="UP000289808">
    <property type="component" value="Unassembled WGS sequence"/>
</dbReference>
<dbReference type="Proteomes" id="UP000295195">
    <property type="component" value="Unassembled WGS sequence"/>
</dbReference>
<dbReference type="EMBL" id="SCLX01000062">
    <property type="protein sequence ID" value="RXF57016.1"/>
    <property type="molecule type" value="Genomic_DNA"/>
</dbReference>
<evidence type="ECO:0000313" key="2">
    <source>
        <dbReference type="EMBL" id="RXF57016.1"/>
    </source>
</evidence>
<evidence type="ECO:0000313" key="1">
    <source>
        <dbReference type="EMBL" id="MES5149158.1"/>
    </source>
</evidence>
<dbReference type="AlphaFoldDB" id="A0A4V1KG16"/>
<evidence type="ECO:0000313" key="3">
    <source>
        <dbReference type="EMBL" id="TDN31385.1"/>
    </source>
</evidence>
<dbReference type="EMBL" id="NKLP01000110">
    <property type="protein sequence ID" value="TDN31385.1"/>
    <property type="molecule type" value="Genomic_DNA"/>
</dbReference>
<proteinExistence type="predicted"/>
<dbReference type="Pfam" id="PF13707">
    <property type="entry name" value="RloB"/>
    <property type="match status" value="1"/>
</dbReference>
<sequence>MGRIRNKTKSNPIIGILCEGESEKQYFTMLKQKYRLANIKVKIVAADLSGKSLVEKAVKFGKYNHLDKTYVVFDRDEHSKDELRKCAKLARKNDITIMFSSIDFEIWILMHFESVTRSYTRKELVQKLSRSAYFNQDYSRFKGNSYREYIFDKVQDAVDHANKLYRKKSDWINDDPFTNIQIYLPEIFKRDNF</sequence>
<dbReference type="Proteomes" id="UP001434419">
    <property type="component" value="Unassembled WGS sequence"/>
</dbReference>
<evidence type="ECO:0000313" key="5">
    <source>
        <dbReference type="Proteomes" id="UP000295195"/>
    </source>
</evidence>
<dbReference type="RefSeq" id="WP_005719608.1">
    <property type="nucleotide sequence ID" value="NZ_CP026503.1"/>
</dbReference>
<reference evidence="2 4" key="2">
    <citation type="submission" date="2019-01" db="EMBL/GenBank/DDBJ databases">
        <title>The genome sequence of Lactobacillus crispatus L49.</title>
        <authorList>
            <person name="Zhong J."/>
            <person name="Zhang J."/>
        </authorList>
    </citation>
    <scope>NUCLEOTIDE SEQUENCE [LARGE SCALE GENOMIC DNA]</scope>
    <source>
        <strain evidence="2 4">L49</strain>
    </source>
</reference>
<organism evidence="2 4">
    <name type="scientific">Lactobacillus crispatus</name>
    <dbReference type="NCBI Taxonomy" id="47770"/>
    <lineage>
        <taxon>Bacteria</taxon>
        <taxon>Bacillati</taxon>
        <taxon>Bacillota</taxon>
        <taxon>Bacilli</taxon>
        <taxon>Lactobacillales</taxon>
        <taxon>Lactobacillaceae</taxon>
        <taxon>Lactobacillus</taxon>
    </lineage>
</organism>
<keyword evidence="6" id="KW-1185">Reference proteome</keyword>
<evidence type="ECO:0000313" key="6">
    <source>
        <dbReference type="Proteomes" id="UP001434419"/>
    </source>
</evidence>
<gene>
    <name evidence="1" type="ORF">ABVC42_04350</name>
    <name evidence="3" type="ORF">CEE75_06175</name>
    <name evidence="2" type="ORF">ERD32_09110</name>
</gene>
<name>A0A4V1KG16_9LACO</name>
<evidence type="ECO:0000313" key="4">
    <source>
        <dbReference type="Proteomes" id="UP000289808"/>
    </source>
</evidence>
<dbReference type="InterPro" id="IPR025591">
    <property type="entry name" value="RloB"/>
</dbReference>
<accession>A0A4V1KG16</accession>